<keyword evidence="3" id="KW-1185">Reference proteome</keyword>
<reference evidence="3" key="1">
    <citation type="submission" date="2017-03" db="EMBL/GenBank/DDBJ databases">
        <title>Genomes of endolithic fungi from Antarctica.</title>
        <authorList>
            <person name="Coleine C."/>
            <person name="Masonjones S."/>
            <person name="Stajich J.E."/>
        </authorList>
    </citation>
    <scope>NUCLEOTIDE SEQUENCE [LARGE SCALE GENOMIC DNA]</scope>
    <source>
        <strain evidence="3">CCFEE 5527</strain>
    </source>
</reference>
<dbReference type="OrthoDB" id="5357734at2759"/>
<dbReference type="PANTHER" id="PTHR37576">
    <property type="entry name" value="DEFECT AT LOW TEMPERATURE PROTEIN 1"/>
    <property type="match status" value="1"/>
</dbReference>
<dbReference type="STRING" id="1507870.A0A1V8SH44"/>
<accession>A0A1V8SH44</accession>
<dbReference type="PANTHER" id="PTHR37576:SF2">
    <property type="entry name" value="DEFECT AT LOW TEMPERATURE PROTEIN 1"/>
    <property type="match status" value="1"/>
</dbReference>
<proteinExistence type="predicted"/>
<protein>
    <submittedName>
        <fullName evidence="2">Uncharacterized protein</fullName>
    </submittedName>
</protein>
<gene>
    <name evidence="2" type="ORF">B0A48_15682</name>
</gene>
<feature type="transmembrane region" description="Helical" evidence="1">
    <location>
        <begin position="551"/>
        <end position="575"/>
    </location>
</feature>
<evidence type="ECO:0000313" key="3">
    <source>
        <dbReference type="Proteomes" id="UP000192596"/>
    </source>
</evidence>
<keyword evidence="1" id="KW-1133">Transmembrane helix</keyword>
<organism evidence="2 3">
    <name type="scientific">Cryoendolithus antarcticus</name>
    <dbReference type="NCBI Taxonomy" id="1507870"/>
    <lineage>
        <taxon>Eukaryota</taxon>
        <taxon>Fungi</taxon>
        <taxon>Dikarya</taxon>
        <taxon>Ascomycota</taxon>
        <taxon>Pezizomycotina</taxon>
        <taxon>Dothideomycetes</taxon>
        <taxon>Dothideomycetidae</taxon>
        <taxon>Cladosporiales</taxon>
        <taxon>Cladosporiaceae</taxon>
        <taxon>Cryoendolithus</taxon>
    </lineage>
</organism>
<dbReference type="Pfam" id="PF11374">
    <property type="entry name" value="DUF3176"/>
    <property type="match status" value="1"/>
</dbReference>
<name>A0A1V8SH44_9PEZI</name>
<keyword evidence="1" id="KW-0812">Transmembrane</keyword>
<evidence type="ECO:0000256" key="1">
    <source>
        <dbReference type="SAM" id="Phobius"/>
    </source>
</evidence>
<feature type="transmembrane region" description="Helical" evidence="1">
    <location>
        <begin position="55"/>
        <end position="77"/>
    </location>
</feature>
<dbReference type="InParanoid" id="A0A1V8SH44"/>
<feature type="transmembrane region" description="Helical" evidence="1">
    <location>
        <begin position="98"/>
        <end position="120"/>
    </location>
</feature>
<evidence type="ECO:0000313" key="2">
    <source>
        <dbReference type="EMBL" id="OQN98413.1"/>
    </source>
</evidence>
<sequence>MDPIARETAEQHEIDLEKKTFTTNVRPVSSSDDKDSREANADAAWAPGFWIRFPWVGFGALLLILVCSMGSVLTLMLSRDRSETRWVKKLPPNVILNGLNNVQNLCFGLAIGNGIAIAWWRKTLRGATIHELHRSWAFSTSLKDIAFAAKYFNIIALAALTAKLTMIDGMLMQKATTTYSNVDLPMTSNVSMFANETFPSTGVISSRTSRSGSLLPWFMTDLVMWSQSGGLLPSTFQGCEGRCFFKVPAVGFALDCEEPVTEQTDLGLITMAASGEISQVNQGSLNVTDAEMALILANYTQTLFSIRFDTNSTSVPGPDPDSNSTMGQYLTMDVIYSAANDAVSDQSRCSGKRVKQHCELRPAIINYPVMVQSYSGLHAIEGLTVGDTQESLLADATNGGNVYPLYSIELSQQAGYDIIERVNVTTLGSYEQGGDQTRLGGVLQGLQEYLGASADMTYEGATGFAVNQTGVAQQFLLNTEPLTSQQCGYRYTDSISPGDQSMMRSVVQQINEIMFTLASDLSQYDPNNQLDAVTNHTAIVYRDSIHYSTNIYYMIGAVISTFICVLCVLPSYWGFWQLGRKVALSPFEIAAAFRSPMVNHPGTIDDILKHRGHQPVQYGNIVSGDASGRLGVAEPEYVERAHPKLFGSRKGNA</sequence>
<dbReference type="AlphaFoldDB" id="A0A1V8SH44"/>
<dbReference type="EMBL" id="NAJO01000046">
    <property type="protein sequence ID" value="OQN98413.1"/>
    <property type="molecule type" value="Genomic_DNA"/>
</dbReference>
<keyword evidence="1" id="KW-0472">Membrane</keyword>
<comment type="caution">
    <text evidence="2">The sequence shown here is derived from an EMBL/GenBank/DDBJ whole genome shotgun (WGS) entry which is preliminary data.</text>
</comment>
<dbReference type="Proteomes" id="UP000192596">
    <property type="component" value="Unassembled WGS sequence"/>
</dbReference>
<dbReference type="InterPro" id="IPR021514">
    <property type="entry name" value="DUF3176"/>
</dbReference>